<dbReference type="KEGG" id="ccb:Clocel_2795"/>
<evidence type="ECO:0000259" key="4">
    <source>
        <dbReference type="Pfam" id="PF24894"/>
    </source>
</evidence>
<evidence type="ECO:0000256" key="2">
    <source>
        <dbReference type="ARBA" id="ARBA00023056"/>
    </source>
</evidence>
<dbReference type="CDD" id="cd04651">
    <property type="entry name" value="LbH_G1P_AT_C"/>
    <property type="match status" value="1"/>
</dbReference>
<dbReference type="GO" id="GO:0008878">
    <property type="term" value="F:glucose-1-phosphate adenylyltransferase activity"/>
    <property type="evidence" value="ECO:0007669"/>
    <property type="project" value="UniProtKB-EC"/>
</dbReference>
<evidence type="ECO:0000313" key="6">
    <source>
        <dbReference type="Proteomes" id="UP000002730"/>
    </source>
</evidence>
<dbReference type="InterPro" id="IPR056818">
    <property type="entry name" value="GlmU/GlgC-like_hexapep"/>
</dbReference>
<dbReference type="InterPro" id="IPR011831">
    <property type="entry name" value="ADP-Glc_PPase"/>
</dbReference>
<dbReference type="RefSeq" id="WP_010076685.1">
    <property type="nucleotide sequence ID" value="NC_014393.1"/>
</dbReference>
<dbReference type="HOGENOM" id="CLU_029499_14_0_9"/>
<dbReference type="Pfam" id="PF00483">
    <property type="entry name" value="NTP_transferase"/>
    <property type="match status" value="1"/>
</dbReference>
<dbReference type="PANTHER" id="PTHR43523:SF6">
    <property type="entry name" value="GLYCOGEN BIOSYNTHESIS PROTEIN GLGD"/>
    <property type="match status" value="1"/>
</dbReference>
<name>D9SS45_CLOC7</name>
<dbReference type="Gene3D" id="2.160.10.10">
    <property type="entry name" value="Hexapeptide repeat proteins"/>
    <property type="match status" value="1"/>
</dbReference>
<dbReference type="AlphaFoldDB" id="D9SS45"/>
<dbReference type="InterPro" id="IPR011832">
    <property type="entry name" value="GlgDAde_trans"/>
</dbReference>
<dbReference type="NCBIfam" id="TIGR02092">
    <property type="entry name" value="glgD"/>
    <property type="match status" value="1"/>
</dbReference>
<dbReference type="EMBL" id="CP002160">
    <property type="protein sequence ID" value="ADL52492.1"/>
    <property type="molecule type" value="Genomic_DNA"/>
</dbReference>
<dbReference type="Proteomes" id="UP000002730">
    <property type="component" value="Chromosome"/>
</dbReference>
<comment type="similarity">
    <text evidence="1">Belongs to the bacterial/plant glucose-1-phosphate adenylyltransferase family.</text>
</comment>
<dbReference type="CDD" id="cd02508">
    <property type="entry name" value="ADP_Glucose_PP"/>
    <property type="match status" value="1"/>
</dbReference>
<dbReference type="EC" id="2.7.7.27" evidence="5"/>
<evidence type="ECO:0000256" key="1">
    <source>
        <dbReference type="ARBA" id="ARBA00010443"/>
    </source>
</evidence>
<dbReference type="PANTHER" id="PTHR43523">
    <property type="entry name" value="GLUCOSE-1-PHOSPHATE ADENYLYLTRANSFERASE-RELATED"/>
    <property type="match status" value="1"/>
</dbReference>
<keyword evidence="2" id="KW-0320">Glycogen biosynthesis</keyword>
<dbReference type="SUPFAM" id="SSF51161">
    <property type="entry name" value="Trimeric LpxA-like enzymes"/>
    <property type="match status" value="1"/>
</dbReference>
<dbReference type="OrthoDB" id="9801810at2"/>
<feature type="domain" description="Glucose-1-phosphate adenylyltransferase/Bifunctional protein GlmU-like C-terminal hexapeptide" evidence="4">
    <location>
        <begin position="284"/>
        <end position="355"/>
    </location>
</feature>
<keyword evidence="6" id="KW-1185">Reference proteome</keyword>
<dbReference type="GO" id="GO:0005978">
    <property type="term" value="P:glycogen biosynthetic process"/>
    <property type="evidence" value="ECO:0007669"/>
    <property type="project" value="UniProtKB-KW"/>
</dbReference>
<dbReference type="InterPro" id="IPR005835">
    <property type="entry name" value="NTP_transferase_dom"/>
</dbReference>
<dbReference type="Gene3D" id="3.90.550.10">
    <property type="entry name" value="Spore Coat Polysaccharide Biosynthesis Protein SpsA, Chain A"/>
    <property type="match status" value="1"/>
</dbReference>
<dbReference type="eggNOG" id="COG0448">
    <property type="taxonomic scope" value="Bacteria"/>
</dbReference>
<gene>
    <name evidence="5" type="ordered locus">Clocel_2795</name>
</gene>
<evidence type="ECO:0000313" key="5">
    <source>
        <dbReference type="EMBL" id="ADL52492.1"/>
    </source>
</evidence>
<dbReference type="SUPFAM" id="SSF53448">
    <property type="entry name" value="Nucleotide-diphospho-sugar transferases"/>
    <property type="match status" value="1"/>
</dbReference>
<dbReference type="InterPro" id="IPR029044">
    <property type="entry name" value="Nucleotide-diphossugar_trans"/>
</dbReference>
<reference evidence="5 6" key="1">
    <citation type="submission" date="2010-08" db="EMBL/GenBank/DDBJ databases">
        <title>Complete sequence of Clostridium cellulovorans 743B.</title>
        <authorList>
            <consortium name="US DOE Joint Genome Institute"/>
            <person name="Lucas S."/>
            <person name="Copeland A."/>
            <person name="Lapidus A."/>
            <person name="Cheng J.-F."/>
            <person name="Bruce D."/>
            <person name="Goodwin L."/>
            <person name="Pitluck S."/>
            <person name="Chertkov O."/>
            <person name="Detter J.C."/>
            <person name="Han C."/>
            <person name="Tapia R."/>
            <person name="Land M."/>
            <person name="Hauser L."/>
            <person name="Chang Y.-J."/>
            <person name="Jeffries C."/>
            <person name="Kyrpides N."/>
            <person name="Ivanova N."/>
            <person name="Mikhailova N."/>
            <person name="Hemme C.L."/>
            <person name="Woyke T."/>
        </authorList>
    </citation>
    <scope>NUCLEOTIDE SEQUENCE [LARGE SCALE GENOMIC DNA]</scope>
    <source>
        <strain evidence="6">ATCC 35296 / DSM 3052 / OCM 3 / 743B</strain>
    </source>
</reference>
<keyword evidence="5" id="KW-0548">Nucleotidyltransferase</keyword>
<evidence type="ECO:0000259" key="3">
    <source>
        <dbReference type="Pfam" id="PF00483"/>
    </source>
</evidence>
<feature type="domain" description="Nucleotidyl transferase" evidence="3">
    <location>
        <begin position="28"/>
        <end position="150"/>
    </location>
</feature>
<sequence length="371" mass="41791">MNNTMGIINLYEEEEGMKALISNRTLGAVPYGGRYRLIDFQLSNMVNSGIVNVGVFASNNTPSLMNHLGIGEPWGLNRKKDGLFVFYPSHNQGNIIHNEQMESFRKNLQYLEYSTQKYVIITSSHMVYSFDFQSFVDKHIKEGNDVTILYKSITNGREEFLNCEILDLDGDGNLLGMKKNVGGDNNVNISLDAYVMEREFFIDLIKNSRDMGVLYSLNNIISVLNETYKIKGFCYDGYVQCVNSVSAYFKGNLELLEDKVASELFKRELPIHTRTADNPPTRYGREARVKNSYISNGAIIEGIVENSIVFRGVKVDKGAVVKDSILMTKSHIGEGVRIQCAIADKYCDITKTKDIEGAKNNPIIIEKNTCI</sequence>
<keyword evidence="5" id="KW-0808">Transferase</keyword>
<organism evidence="5 6">
    <name type="scientific">Clostridium cellulovorans (strain ATCC 35296 / DSM 3052 / OCM 3 / 743B)</name>
    <dbReference type="NCBI Taxonomy" id="573061"/>
    <lineage>
        <taxon>Bacteria</taxon>
        <taxon>Bacillati</taxon>
        <taxon>Bacillota</taxon>
        <taxon>Clostridia</taxon>
        <taxon>Eubacteriales</taxon>
        <taxon>Clostridiaceae</taxon>
        <taxon>Clostridium</taxon>
    </lineage>
</organism>
<dbReference type="InterPro" id="IPR011004">
    <property type="entry name" value="Trimer_LpxA-like_sf"/>
</dbReference>
<accession>D9SS45</accession>
<protein>
    <submittedName>
        <fullName evidence="5">Glucose-1-phosphate adenylyltransferase, GlgD subunit</fullName>
        <ecNumber evidence="5">2.7.7.27</ecNumber>
    </submittedName>
</protein>
<dbReference type="Pfam" id="PF24894">
    <property type="entry name" value="Hexapep_GlmU"/>
    <property type="match status" value="1"/>
</dbReference>
<dbReference type="STRING" id="573061.Clocel_2795"/>
<proteinExistence type="inferred from homology"/>